<dbReference type="Gene3D" id="1.10.10.60">
    <property type="entry name" value="Homeodomain-like"/>
    <property type="match status" value="1"/>
</dbReference>
<dbReference type="InterPro" id="IPR025662">
    <property type="entry name" value="Sigma_54_int_dom_ATP-bd_1"/>
</dbReference>
<dbReference type="AlphaFoldDB" id="A0A0G3BHE4"/>
<sequence length="502" mass="53987">MDDAAWRRLLASARAMVHCDAAALLRLADGVLTPVAVDGLSDEALGRAFSVKAHPRLAQLLASGDGLRFAADCPLPDPYDGLVEGQPDILPVHDCMGAPLRVDGRLWGLLTLDALTPGSFDRVQPEQLQALVRLIEAGIESALTIRKLADAAQRDKVLARAAQGGTRLPRELVGKSAAMQQLRREIDTVAASDLTVLIVGETGVGKDLVAQRLHRQSLRHEQPLVQVNCAALPEALADSELFGHRKGAYTGAVHDRAGKFQLADGGTLFLDEVGELPASVQAKLLRALQNGELQRPGSDAVLHVDVRVIAATNRDLAAEVAAGRFRADLYHRLSVYPLRVPPLRERGRDVLALAGGFLEENQHRLGARNLRLSPAAKAALLNLTWPGNVRELEHAIARAALRAVAEQGRAARWIRIEPRHLEMADPGRQPDKAGAPVTPAAPPTPMTLRAATEAFQRGWIESALARHDGSLSAVAREAGMDRSNFHRLARRLGIAAPKPTQG</sequence>
<evidence type="ECO:0000256" key="1">
    <source>
        <dbReference type="ARBA" id="ARBA00022741"/>
    </source>
</evidence>
<evidence type="ECO:0000313" key="9">
    <source>
        <dbReference type="Proteomes" id="UP000035352"/>
    </source>
</evidence>
<dbReference type="GO" id="GO:0003677">
    <property type="term" value="F:DNA binding"/>
    <property type="evidence" value="ECO:0007669"/>
    <property type="project" value="UniProtKB-KW"/>
</dbReference>
<dbReference type="SMART" id="SM00065">
    <property type="entry name" value="GAF"/>
    <property type="match status" value="1"/>
</dbReference>
<dbReference type="InterPro" id="IPR027417">
    <property type="entry name" value="P-loop_NTPase"/>
</dbReference>
<dbReference type="KEGG" id="pbh:AAW51_0722"/>
<protein>
    <submittedName>
        <fullName evidence="8">Transcriptional regulator</fullName>
    </submittedName>
</protein>
<evidence type="ECO:0000256" key="4">
    <source>
        <dbReference type="ARBA" id="ARBA00023125"/>
    </source>
</evidence>
<dbReference type="Gene3D" id="1.10.8.60">
    <property type="match status" value="1"/>
</dbReference>
<dbReference type="SUPFAM" id="SSF46689">
    <property type="entry name" value="Homeodomain-like"/>
    <property type="match status" value="1"/>
</dbReference>
<keyword evidence="4" id="KW-0238">DNA-binding</keyword>
<keyword evidence="3" id="KW-0805">Transcription regulation</keyword>
<evidence type="ECO:0000259" key="7">
    <source>
        <dbReference type="PROSITE" id="PS50045"/>
    </source>
</evidence>
<keyword evidence="1" id="KW-0547">Nucleotide-binding</keyword>
<dbReference type="InterPro" id="IPR058031">
    <property type="entry name" value="AAA_lid_NorR"/>
</dbReference>
<dbReference type="Pfam" id="PF01590">
    <property type="entry name" value="GAF"/>
    <property type="match status" value="1"/>
</dbReference>
<dbReference type="PROSITE" id="PS50045">
    <property type="entry name" value="SIGMA54_INTERACT_4"/>
    <property type="match status" value="1"/>
</dbReference>
<dbReference type="Pfam" id="PF00158">
    <property type="entry name" value="Sigma54_activat"/>
    <property type="match status" value="1"/>
</dbReference>
<organism evidence="8 9">
    <name type="scientific">Caldimonas brevitalea</name>
    <dbReference type="NCBI Taxonomy" id="413882"/>
    <lineage>
        <taxon>Bacteria</taxon>
        <taxon>Pseudomonadati</taxon>
        <taxon>Pseudomonadota</taxon>
        <taxon>Betaproteobacteria</taxon>
        <taxon>Burkholderiales</taxon>
        <taxon>Sphaerotilaceae</taxon>
        <taxon>Caldimonas</taxon>
    </lineage>
</organism>
<keyword evidence="5" id="KW-0804">Transcription</keyword>
<reference evidence="8 9" key="1">
    <citation type="submission" date="2015-05" db="EMBL/GenBank/DDBJ databases">
        <authorList>
            <person name="Tang B."/>
            <person name="Yu Y."/>
        </authorList>
    </citation>
    <scope>NUCLEOTIDE SEQUENCE [LARGE SCALE GENOMIC DNA]</scope>
    <source>
        <strain evidence="8 9">DSM 7029</strain>
    </source>
</reference>
<dbReference type="CDD" id="cd00009">
    <property type="entry name" value="AAA"/>
    <property type="match status" value="1"/>
</dbReference>
<dbReference type="GO" id="GO:0005524">
    <property type="term" value="F:ATP binding"/>
    <property type="evidence" value="ECO:0007669"/>
    <property type="project" value="UniProtKB-KW"/>
</dbReference>
<keyword evidence="2" id="KW-0067">ATP-binding</keyword>
<dbReference type="GO" id="GO:0006355">
    <property type="term" value="P:regulation of DNA-templated transcription"/>
    <property type="evidence" value="ECO:0007669"/>
    <property type="project" value="InterPro"/>
</dbReference>
<dbReference type="SMART" id="SM00382">
    <property type="entry name" value="AAA"/>
    <property type="match status" value="1"/>
</dbReference>
<dbReference type="PROSITE" id="PS00676">
    <property type="entry name" value="SIGMA54_INTERACT_2"/>
    <property type="match status" value="1"/>
</dbReference>
<dbReference type="PANTHER" id="PTHR32071">
    <property type="entry name" value="TRANSCRIPTIONAL REGULATORY PROTEIN"/>
    <property type="match status" value="1"/>
</dbReference>
<feature type="region of interest" description="Disordered" evidence="6">
    <location>
        <begin position="424"/>
        <end position="443"/>
    </location>
</feature>
<dbReference type="FunFam" id="3.40.50.300:FF:000006">
    <property type="entry name" value="DNA-binding transcriptional regulator NtrC"/>
    <property type="match status" value="1"/>
</dbReference>
<dbReference type="Gene3D" id="3.30.450.40">
    <property type="match status" value="1"/>
</dbReference>
<evidence type="ECO:0000256" key="6">
    <source>
        <dbReference type="SAM" id="MobiDB-lite"/>
    </source>
</evidence>
<dbReference type="EMBL" id="CP011371">
    <property type="protein sequence ID" value="AKJ27413.1"/>
    <property type="molecule type" value="Genomic_DNA"/>
</dbReference>
<dbReference type="NCBIfam" id="NF003451">
    <property type="entry name" value="PRK05022.1"/>
    <property type="match status" value="1"/>
</dbReference>
<evidence type="ECO:0000256" key="5">
    <source>
        <dbReference type="ARBA" id="ARBA00023163"/>
    </source>
</evidence>
<keyword evidence="9" id="KW-1185">Reference proteome</keyword>
<gene>
    <name evidence="8" type="primary">norR</name>
    <name evidence="8" type="ORF">AAW51_0722</name>
</gene>
<dbReference type="PATRIC" id="fig|413882.6.peg.765"/>
<dbReference type="STRING" id="413882.AAW51_0722"/>
<dbReference type="InterPro" id="IPR025943">
    <property type="entry name" value="Sigma_54_int_dom_ATP-bd_2"/>
</dbReference>
<name>A0A0G3BHE4_9BURK</name>
<evidence type="ECO:0000256" key="3">
    <source>
        <dbReference type="ARBA" id="ARBA00023015"/>
    </source>
</evidence>
<proteinExistence type="predicted"/>
<dbReference type="InterPro" id="IPR002078">
    <property type="entry name" value="Sigma_54_int"/>
</dbReference>
<dbReference type="Gene3D" id="3.40.50.300">
    <property type="entry name" value="P-loop containing nucleotide triphosphate hydrolases"/>
    <property type="match status" value="1"/>
</dbReference>
<dbReference type="InterPro" id="IPR003593">
    <property type="entry name" value="AAA+_ATPase"/>
</dbReference>
<evidence type="ECO:0000313" key="8">
    <source>
        <dbReference type="EMBL" id="AKJ27413.1"/>
    </source>
</evidence>
<dbReference type="PANTHER" id="PTHR32071:SF35">
    <property type="entry name" value="ANAEROBIC NITRIC OXIDE REDUCTASE TRANSCRIPTION REGULATOR NORR"/>
    <property type="match status" value="1"/>
</dbReference>
<dbReference type="PROSITE" id="PS00675">
    <property type="entry name" value="SIGMA54_INTERACT_1"/>
    <property type="match status" value="1"/>
</dbReference>
<dbReference type="InterPro" id="IPR025944">
    <property type="entry name" value="Sigma_54_int_dom_CS"/>
</dbReference>
<dbReference type="PROSITE" id="PS00688">
    <property type="entry name" value="SIGMA54_INTERACT_3"/>
    <property type="match status" value="1"/>
</dbReference>
<dbReference type="SUPFAM" id="SSF52540">
    <property type="entry name" value="P-loop containing nucleoside triphosphate hydrolases"/>
    <property type="match status" value="1"/>
</dbReference>
<dbReference type="SUPFAM" id="SSF55781">
    <property type="entry name" value="GAF domain-like"/>
    <property type="match status" value="1"/>
</dbReference>
<feature type="domain" description="Sigma-54 factor interaction" evidence="7">
    <location>
        <begin position="172"/>
        <end position="401"/>
    </location>
</feature>
<dbReference type="Proteomes" id="UP000035352">
    <property type="component" value="Chromosome"/>
</dbReference>
<dbReference type="InterPro" id="IPR009057">
    <property type="entry name" value="Homeodomain-like_sf"/>
</dbReference>
<dbReference type="Pfam" id="PF25601">
    <property type="entry name" value="AAA_lid_14"/>
    <property type="match status" value="1"/>
</dbReference>
<evidence type="ECO:0000256" key="2">
    <source>
        <dbReference type="ARBA" id="ARBA00022840"/>
    </source>
</evidence>
<accession>A0A0G3BHE4</accession>
<dbReference type="InterPro" id="IPR003018">
    <property type="entry name" value="GAF"/>
</dbReference>
<dbReference type="InterPro" id="IPR029016">
    <property type="entry name" value="GAF-like_dom_sf"/>
</dbReference>